<feature type="transmembrane region" description="Helical" evidence="2">
    <location>
        <begin position="85"/>
        <end position="104"/>
    </location>
</feature>
<name>A0A6V7W4G0_MELEN</name>
<evidence type="ECO:0000256" key="2">
    <source>
        <dbReference type="SAM" id="Phobius"/>
    </source>
</evidence>
<dbReference type="PROSITE" id="PS00973">
    <property type="entry name" value="USP_2"/>
    <property type="match status" value="1"/>
</dbReference>
<dbReference type="GO" id="GO:0016579">
    <property type="term" value="P:protein deubiquitination"/>
    <property type="evidence" value="ECO:0007669"/>
    <property type="project" value="InterPro"/>
</dbReference>
<sequence>MSEHIHKNYDGLSPNDSCSFQSNLILILSQDVNQVRNFIFKITMKFLRYPRPDQFSKIIPTIILMKVLVTILLNEDKFFPHLLKIYLAIYLFTALRVIIVKLIGHFLKTMFCFLPILLHKAELNPSFNDCLSIKFNKEYNRNDLHCQHCNSNNLSVIEKIWKLPEIVIIKLDRPKAEVKDTRNVNLIENFDFSQYMHERSNYYQTNYNLYAMVIHIGSLEHGHYVAVLKQSNKWLLYNDDERRTEINIHDPSFLNNVG</sequence>
<dbReference type="GO" id="GO:0004843">
    <property type="term" value="F:cysteine-type deubiquitinase activity"/>
    <property type="evidence" value="ECO:0007669"/>
    <property type="project" value="InterPro"/>
</dbReference>
<evidence type="ECO:0000313" key="5">
    <source>
        <dbReference type="Proteomes" id="UP000580250"/>
    </source>
</evidence>
<evidence type="ECO:0000259" key="3">
    <source>
        <dbReference type="PROSITE" id="PS50235"/>
    </source>
</evidence>
<keyword evidence="2" id="KW-1133">Transmembrane helix</keyword>
<feature type="domain" description="USP" evidence="3">
    <location>
        <begin position="1"/>
        <end position="258"/>
    </location>
</feature>
<dbReference type="Gene3D" id="3.90.70.10">
    <property type="entry name" value="Cysteine proteinases"/>
    <property type="match status" value="1"/>
</dbReference>
<organism evidence="4 5">
    <name type="scientific">Meloidogyne enterolobii</name>
    <name type="common">Root-knot nematode worm</name>
    <name type="synonym">Meloidogyne mayaguensis</name>
    <dbReference type="NCBI Taxonomy" id="390850"/>
    <lineage>
        <taxon>Eukaryota</taxon>
        <taxon>Metazoa</taxon>
        <taxon>Ecdysozoa</taxon>
        <taxon>Nematoda</taxon>
        <taxon>Chromadorea</taxon>
        <taxon>Rhabditida</taxon>
        <taxon>Tylenchina</taxon>
        <taxon>Tylenchomorpha</taxon>
        <taxon>Tylenchoidea</taxon>
        <taxon>Meloidogynidae</taxon>
        <taxon>Meloidogyninae</taxon>
        <taxon>Meloidogyne</taxon>
    </lineage>
</organism>
<dbReference type="AlphaFoldDB" id="A0A6V7W4G0"/>
<dbReference type="InterPro" id="IPR050164">
    <property type="entry name" value="Peptidase_C19"/>
</dbReference>
<dbReference type="GO" id="GO:0005829">
    <property type="term" value="C:cytosol"/>
    <property type="evidence" value="ECO:0007669"/>
    <property type="project" value="TreeGrafter"/>
</dbReference>
<gene>
    <name evidence="4" type="ORF">MENT_LOCUS34203</name>
</gene>
<reference evidence="4 5" key="1">
    <citation type="submission" date="2020-08" db="EMBL/GenBank/DDBJ databases">
        <authorList>
            <person name="Koutsovoulos G."/>
            <person name="Danchin GJ E."/>
        </authorList>
    </citation>
    <scope>NUCLEOTIDE SEQUENCE [LARGE SCALE GENOMIC DNA]</scope>
</reference>
<dbReference type="SUPFAM" id="SSF54001">
    <property type="entry name" value="Cysteine proteinases"/>
    <property type="match status" value="1"/>
</dbReference>
<dbReference type="OrthoDB" id="292964at2759"/>
<evidence type="ECO:0000256" key="1">
    <source>
        <dbReference type="ARBA" id="ARBA00009085"/>
    </source>
</evidence>
<proteinExistence type="inferred from homology"/>
<keyword evidence="2" id="KW-0472">Membrane</keyword>
<evidence type="ECO:0000313" key="4">
    <source>
        <dbReference type="EMBL" id="CAD2182020.1"/>
    </source>
</evidence>
<keyword evidence="2" id="KW-0812">Transmembrane</keyword>
<dbReference type="InterPro" id="IPR028889">
    <property type="entry name" value="USP"/>
</dbReference>
<dbReference type="CDD" id="cd02257">
    <property type="entry name" value="Peptidase_C19"/>
    <property type="match status" value="1"/>
</dbReference>
<protein>
    <recommendedName>
        <fullName evidence="3">USP domain-containing protein</fullName>
    </recommendedName>
</protein>
<dbReference type="GO" id="GO:0005634">
    <property type="term" value="C:nucleus"/>
    <property type="evidence" value="ECO:0007669"/>
    <property type="project" value="TreeGrafter"/>
</dbReference>
<dbReference type="PANTHER" id="PTHR24006">
    <property type="entry name" value="UBIQUITIN CARBOXYL-TERMINAL HYDROLASE"/>
    <property type="match status" value="1"/>
</dbReference>
<dbReference type="InterPro" id="IPR001394">
    <property type="entry name" value="Peptidase_C19_UCH"/>
</dbReference>
<accession>A0A6V7W4G0</accession>
<dbReference type="InterPro" id="IPR018200">
    <property type="entry name" value="USP_CS"/>
</dbReference>
<feature type="transmembrane region" description="Helical" evidence="2">
    <location>
        <begin position="55"/>
        <end position="73"/>
    </location>
</feature>
<dbReference type="Proteomes" id="UP000580250">
    <property type="component" value="Unassembled WGS sequence"/>
</dbReference>
<comment type="caution">
    <text evidence="4">The sequence shown here is derived from an EMBL/GenBank/DDBJ whole genome shotgun (WGS) entry which is preliminary data.</text>
</comment>
<comment type="similarity">
    <text evidence="1">Belongs to the peptidase C19 family.</text>
</comment>
<dbReference type="Pfam" id="PF00443">
    <property type="entry name" value="UCH"/>
    <property type="match status" value="1"/>
</dbReference>
<dbReference type="InterPro" id="IPR038765">
    <property type="entry name" value="Papain-like_cys_pep_sf"/>
</dbReference>
<dbReference type="EMBL" id="CAJEWN010000418">
    <property type="protein sequence ID" value="CAD2182020.1"/>
    <property type="molecule type" value="Genomic_DNA"/>
</dbReference>
<dbReference type="PROSITE" id="PS50235">
    <property type="entry name" value="USP_3"/>
    <property type="match status" value="1"/>
</dbReference>